<keyword evidence="7" id="KW-0540">Nuclease</keyword>
<dbReference type="AlphaFoldDB" id="A0A9R1SV66"/>
<evidence type="ECO:0000313" key="12">
    <source>
        <dbReference type="RefSeq" id="XP_011297695.1"/>
    </source>
</evidence>
<dbReference type="InterPro" id="IPR002730">
    <property type="entry name" value="Rpp29/RNP1"/>
</dbReference>
<dbReference type="GO" id="GO:0030677">
    <property type="term" value="C:ribonuclease P complex"/>
    <property type="evidence" value="ECO:0007669"/>
    <property type="project" value="InterPro"/>
</dbReference>
<evidence type="ECO:0000256" key="8">
    <source>
        <dbReference type="ARBA" id="ARBA00022759"/>
    </source>
</evidence>
<reference evidence="12" key="1">
    <citation type="submission" date="2025-08" db="UniProtKB">
        <authorList>
            <consortium name="RefSeq"/>
        </authorList>
    </citation>
    <scope>IDENTIFICATION</scope>
    <source>
        <strain evidence="12">USDA-PBARC FA_bdor</strain>
        <tissue evidence="12">Whole organism</tissue>
    </source>
</reference>
<dbReference type="GO" id="GO:0033204">
    <property type="term" value="F:ribonuclease P RNA binding"/>
    <property type="evidence" value="ECO:0007669"/>
    <property type="project" value="InterPro"/>
</dbReference>
<name>A0A9R1SV66_9HYME</name>
<evidence type="ECO:0000256" key="3">
    <source>
        <dbReference type="ARBA" id="ARBA00006181"/>
    </source>
</evidence>
<comment type="subunit">
    <text evidence="10">Component of nuclear RNase P and RNase MRP ribonucleoproteins. RNase P consists of a catalytic RNA moiety and 10 different protein chains; POP1, POP4, POP5, POP7, RPP14, RPP21, RPP25, RPP30, RPP38 and RPP40. Within the RNase P complex, POP1, POP7 and RPP25 form the 'finger' subcomplex, POP5, RPP14, RPP40 and homodimeric RPP30 form the 'palm' subcomplex, and RPP21, POP4 and RPP38 form the 'wrist' subcomplex. All subunits of the RNase P complex interact with the catalytic RNA. Several subunits of RNase P are also part of the RNase MRP complex. RNase MRP consists of a catalytic RNA moiety and about 8 protein subunits; POP1, POP7, RPP25, RPP30, RPP38, RPP40 and possibly also POP4 and POP5.</text>
</comment>
<dbReference type="OrthoDB" id="124041at2759"/>
<evidence type="ECO:0000256" key="4">
    <source>
        <dbReference type="ARBA" id="ARBA00016225"/>
    </source>
</evidence>
<dbReference type="PANTHER" id="PTHR13348">
    <property type="entry name" value="RIBONUCLEASE P SUBUNIT P29"/>
    <property type="match status" value="1"/>
</dbReference>
<dbReference type="KEGG" id="fas:105263282"/>
<dbReference type="InterPro" id="IPR023538">
    <property type="entry name" value="RNP1"/>
</dbReference>
<dbReference type="Gene3D" id="2.30.30.210">
    <property type="entry name" value="Ribonuclease P/MRP, subunit p29"/>
    <property type="match status" value="1"/>
</dbReference>
<accession>A0A9R1SV66</accession>
<dbReference type="GO" id="GO:0004519">
    <property type="term" value="F:endonuclease activity"/>
    <property type="evidence" value="ECO:0007669"/>
    <property type="project" value="UniProtKB-KW"/>
</dbReference>
<dbReference type="HAMAP" id="MF_00754">
    <property type="entry name" value="RNase_P_1"/>
    <property type="match status" value="1"/>
</dbReference>
<dbReference type="GO" id="GO:0006364">
    <property type="term" value="P:rRNA processing"/>
    <property type="evidence" value="ECO:0007669"/>
    <property type="project" value="TreeGrafter"/>
</dbReference>
<dbReference type="GO" id="GO:0001682">
    <property type="term" value="P:tRNA 5'-leader removal"/>
    <property type="evidence" value="ECO:0007669"/>
    <property type="project" value="InterPro"/>
</dbReference>
<evidence type="ECO:0000256" key="7">
    <source>
        <dbReference type="ARBA" id="ARBA00022722"/>
    </source>
</evidence>
<sequence length="230" mass="26093">MMRKTPESLCKPLPYEITKHAATTEDRERIVLNFLETSLPNSDVNEITTELKKTFIFGKLKSHDGKKKVLPKKGKFLSSRKRKLLGLKNIGPESELKYKDLESLNHLWLGYIQQALGVRYFGELPTSPVDARWEITNQKLMRADLHGAKVTVARSKCPSLVGIQGIILQDTRNTFRVIGKDDKIRTIPKEVVVLKIHLPGATLELFGKELCIRPAERAVKKFKANHLGEL</sequence>
<dbReference type="PANTHER" id="PTHR13348:SF0">
    <property type="entry name" value="RIBONUCLEASE P PROTEIN SUBUNIT P29"/>
    <property type="match status" value="1"/>
</dbReference>
<dbReference type="SMART" id="SM00538">
    <property type="entry name" value="POP4"/>
    <property type="match status" value="1"/>
</dbReference>
<proteinExistence type="inferred from homology"/>
<comment type="subcellular location">
    <subcellularLocation>
        <location evidence="2">Nucleus</location>
    </subcellularLocation>
</comment>
<dbReference type="SUPFAM" id="SSF101744">
    <property type="entry name" value="Rof/RNase P subunit-like"/>
    <property type="match status" value="1"/>
</dbReference>
<evidence type="ECO:0000256" key="1">
    <source>
        <dbReference type="ARBA" id="ARBA00002435"/>
    </source>
</evidence>
<evidence type="ECO:0000256" key="5">
    <source>
        <dbReference type="ARBA" id="ARBA00022490"/>
    </source>
</evidence>
<organism evidence="11 12">
    <name type="scientific">Fopius arisanus</name>
    <dbReference type="NCBI Taxonomy" id="64838"/>
    <lineage>
        <taxon>Eukaryota</taxon>
        <taxon>Metazoa</taxon>
        <taxon>Ecdysozoa</taxon>
        <taxon>Arthropoda</taxon>
        <taxon>Hexapoda</taxon>
        <taxon>Insecta</taxon>
        <taxon>Pterygota</taxon>
        <taxon>Neoptera</taxon>
        <taxon>Endopterygota</taxon>
        <taxon>Hymenoptera</taxon>
        <taxon>Apocrita</taxon>
        <taxon>Ichneumonoidea</taxon>
        <taxon>Braconidae</taxon>
        <taxon>Opiinae</taxon>
        <taxon>Fopius</taxon>
    </lineage>
</organism>
<dbReference type="GO" id="GO:0005634">
    <property type="term" value="C:nucleus"/>
    <property type="evidence" value="ECO:0007669"/>
    <property type="project" value="UniProtKB-SubCell"/>
</dbReference>
<keyword evidence="11" id="KW-1185">Reference proteome</keyword>
<keyword evidence="8" id="KW-0255">Endonuclease</keyword>
<evidence type="ECO:0000256" key="9">
    <source>
        <dbReference type="ARBA" id="ARBA00022801"/>
    </source>
</evidence>
<dbReference type="InterPro" id="IPR016848">
    <property type="entry name" value="RNase_P/MRP_Rpp29-subunit"/>
</dbReference>
<keyword evidence="9" id="KW-0378">Hydrolase</keyword>
<dbReference type="Proteomes" id="UP000694866">
    <property type="component" value="Unplaced"/>
</dbReference>
<keyword evidence="5" id="KW-0963">Cytoplasm</keyword>
<evidence type="ECO:0000256" key="2">
    <source>
        <dbReference type="ARBA" id="ARBA00004123"/>
    </source>
</evidence>
<dbReference type="CTD" id="10775"/>
<dbReference type="GeneID" id="105263282"/>
<dbReference type="InterPro" id="IPR023534">
    <property type="entry name" value="Rof/RNase_P-like"/>
</dbReference>
<comment type="function">
    <text evidence="1">Component of ribonuclease P, a ribonucleoprotein complex that generates mature tRNA molecules by cleaving their 5'-ends.</text>
</comment>
<dbReference type="GO" id="GO:0016787">
    <property type="term" value="F:hydrolase activity"/>
    <property type="evidence" value="ECO:0007669"/>
    <property type="project" value="UniProtKB-KW"/>
</dbReference>
<dbReference type="InterPro" id="IPR036980">
    <property type="entry name" value="RNase_P/MRP_Rpp29_sf"/>
</dbReference>
<dbReference type="RefSeq" id="XP_011297695.1">
    <property type="nucleotide sequence ID" value="XM_011299393.1"/>
</dbReference>
<gene>
    <name evidence="12" type="primary">Pop4</name>
</gene>
<evidence type="ECO:0000256" key="6">
    <source>
        <dbReference type="ARBA" id="ARBA00022694"/>
    </source>
</evidence>
<evidence type="ECO:0000256" key="10">
    <source>
        <dbReference type="ARBA" id="ARBA00046486"/>
    </source>
</evidence>
<evidence type="ECO:0000313" key="11">
    <source>
        <dbReference type="Proteomes" id="UP000694866"/>
    </source>
</evidence>
<comment type="similarity">
    <text evidence="3">Belongs to the eukaryotic/archaeal RNase P protein component 1 family.</text>
</comment>
<keyword evidence="6" id="KW-0819">tRNA processing</keyword>
<dbReference type="GO" id="GO:0000172">
    <property type="term" value="C:ribonuclease MRP complex"/>
    <property type="evidence" value="ECO:0007669"/>
    <property type="project" value="InterPro"/>
</dbReference>
<protein>
    <recommendedName>
        <fullName evidence="4">Ribonuclease P protein subunit p29</fullName>
    </recommendedName>
</protein>
<dbReference type="Pfam" id="PF01868">
    <property type="entry name" value="RNase_P-MRP_p29"/>
    <property type="match status" value="1"/>
</dbReference>